<protein>
    <submittedName>
        <fullName evidence="1">Uncharacterized protein</fullName>
    </submittedName>
</protein>
<proteinExistence type="predicted"/>
<dbReference type="Proteomes" id="UP000317178">
    <property type="component" value="Chromosome"/>
</dbReference>
<organism evidence="1 2">
    <name type="scientific">Polystyrenella longa</name>
    <dbReference type="NCBI Taxonomy" id="2528007"/>
    <lineage>
        <taxon>Bacteria</taxon>
        <taxon>Pseudomonadati</taxon>
        <taxon>Planctomycetota</taxon>
        <taxon>Planctomycetia</taxon>
        <taxon>Planctomycetales</taxon>
        <taxon>Planctomycetaceae</taxon>
        <taxon>Polystyrenella</taxon>
    </lineage>
</organism>
<reference evidence="1 2" key="1">
    <citation type="submission" date="2019-02" db="EMBL/GenBank/DDBJ databases">
        <title>Deep-cultivation of Planctomycetes and their phenomic and genomic characterization uncovers novel biology.</title>
        <authorList>
            <person name="Wiegand S."/>
            <person name="Jogler M."/>
            <person name="Boedeker C."/>
            <person name="Pinto D."/>
            <person name="Vollmers J."/>
            <person name="Rivas-Marin E."/>
            <person name="Kohn T."/>
            <person name="Peeters S.H."/>
            <person name="Heuer A."/>
            <person name="Rast P."/>
            <person name="Oberbeckmann S."/>
            <person name="Bunk B."/>
            <person name="Jeske O."/>
            <person name="Meyerdierks A."/>
            <person name="Storesund J.E."/>
            <person name="Kallscheuer N."/>
            <person name="Luecker S."/>
            <person name="Lage O.M."/>
            <person name="Pohl T."/>
            <person name="Merkel B.J."/>
            <person name="Hornburger P."/>
            <person name="Mueller R.-W."/>
            <person name="Bruemmer F."/>
            <person name="Labrenz M."/>
            <person name="Spormann A.M."/>
            <person name="Op den Camp H."/>
            <person name="Overmann J."/>
            <person name="Amann R."/>
            <person name="Jetten M.S.M."/>
            <person name="Mascher T."/>
            <person name="Medema M.H."/>
            <person name="Devos D.P."/>
            <person name="Kaster A.-K."/>
            <person name="Ovreas L."/>
            <person name="Rohde M."/>
            <person name="Galperin M.Y."/>
            <person name="Jogler C."/>
        </authorList>
    </citation>
    <scope>NUCLEOTIDE SEQUENCE [LARGE SCALE GENOMIC DNA]</scope>
    <source>
        <strain evidence="1 2">Pla110</strain>
    </source>
</reference>
<dbReference type="KEGG" id="plon:Pla110_33160"/>
<dbReference type="RefSeq" id="WP_144997032.1">
    <property type="nucleotide sequence ID" value="NZ_CP036281.1"/>
</dbReference>
<dbReference type="EMBL" id="CP036281">
    <property type="protein sequence ID" value="QDU81574.1"/>
    <property type="molecule type" value="Genomic_DNA"/>
</dbReference>
<accession>A0A518CQU5</accession>
<sequence>MKQMNKKTNDLELEVVFINSRGLLSDFHLDSYNIKQVEAFEEEIQWITRVIELDCLSHLAVLTDPFEEWQDEKKELLKQLRQAGIPDFHYDMDIALELFSFSDLNIKQ</sequence>
<dbReference type="AlphaFoldDB" id="A0A518CQU5"/>
<gene>
    <name evidence="1" type="ORF">Pla110_33160</name>
</gene>
<name>A0A518CQU5_9PLAN</name>
<keyword evidence="2" id="KW-1185">Reference proteome</keyword>
<evidence type="ECO:0000313" key="1">
    <source>
        <dbReference type="EMBL" id="QDU81574.1"/>
    </source>
</evidence>
<evidence type="ECO:0000313" key="2">
    <source>
        <dbReference type="Proteomes" id="UP000317178"/>
    </source>
</evidence>